<proteinExistence type="predicted"/>
<dbReference type="Proteomes" id="UP000199477">
    <property type="component" value="Unassembled WGS sequence"/>
</dbReference>
<dbReference type="AlphaFoldDB" id="A0A1I2DZK2"/>
<evidence type="ECO:0000313" key="3">
    <source>
        <dbReference type="Proteomes" id="UP000199477"/>
    </source>
</evidence>
<accession>A0A1I2DZK2</accession>
<dbReference type="STRING" id="500610.SAMN02799615_01860"/>
<organism evidence="2 3">
    <name type="scientific">Dyella marensis</name>
    <dbReference type="NCBI Taxonomy" id="500610"/>
    <lineage>
        <taxon>Bacteria</taxon>
        <taxon>Pseudomonadati</taxon>
        <taxon>Pseudomonadota</taxon>
        <taxon>Gammaproteobacteria</taxon>
        <taxon>Lysobacterales</taxon>
        <taxon>Rhodanobacteraceae</taxon>
        <taxon>Dyella</taxon>
    </lineage>
</organism>
<evidence type="ECO:0008006" key="4">
    <source>
        <dbReference type="Google" id="ProtNLM"/>
    </source>
</evidence>
<protein>
    <recommendedName>
        <fullName evidence="4">MetA-pathway of phenol degradation</fullName>
    </recommendedName>
</protein>
<dbReference type="RefSeq" id="WP_051548274.1">
    <property type="nucleotide sequence ID" value="NZ_FONH01000004.1"/>
</dbReference>
<evidence type="ECO:0000256" key="1">
    <source>
        <dbReference type="SAM" id="SignalP"/>
    </source>
</evidence>
<feature type="signal peptide" evidence="1">
    <location>
        <begin position="1"/>
        <end position="27"/>
    </location>
</feature>
<keyword evidence="1" id="KW-0732">Signal</keyword>
<sequence length="256" mass="27642">MDFSRFGRWHRALLAASLACGTVAALADDAPGFDRPGWGFATNPLHAGQFAYEQGLPDWSRQRDAGVTSDLSTYDSLLRLGLGGGTELQLGGTPYNRLHQSGQPSVHGRGDTTLGLKWVPVSGELWSWGLLGTAEFTDGARAFRNDHPAYTLGLDVTQQTGGKFNFGYYAQWQRSGGKDSVQFAPSVGYQFTPQFGTYVEASAQHDGNQGFGSEAGTGLAWQPLANLQFDGWLRHRLGGHAPIWEAGVGVAMYFGH</sequence>
<name>A0A1I2DZK2_9GAMM</name>
<feature type="chain" id="PRO_5011755995" description="MetA-pathway of phenol degradation" evidence="1">
    <location>
        <begin position="28"/>
        <end position="256"/>
    </location>
</feature>
<reference evidence="3" key="1">
    <citation type="submission" date="2016-10" db="EMBL/GenBank/DDBJ databases">
        <authorList>
            <person name="Varghese N."/>
            <person name="Submissions S."/>
        </authorList>
    </citation>
    <scope>NUCLEOTIDE SEQUENCE [LARGE SCALE GENOMIC DNA]</scope>
    <source>
        <strain evidence="3">UNC178MFTsu3.1</strain>
    </source>
</reference>
<evidence type="ECO:0000313" key="2">
    <source>
        <dbReference type="EMBL" id="SFE85400.1"/>
    </source>
</evidence>
<dbReference type="EMBL" id="FONH01000004">
    <property type="protein sequence ID" value="SFE85400.1"/>
    <property type="molecule type" value="Genomic_DNA"/>
</dbReference>
<gene>
    <name evidence="2" type="ORF">SAMN02799615_01860</name>
</gene>
<keyword evidence="3" id="KW-1185">Reference proteome</keyword>